<keyword evidence="1" id="KW-0677">Repeat</keyword>
<dbReference type="GO" id="GO:0009451">
    <property type="term" value="P:RNA modification"/>
    <property type="evidence" value="ECO:0007669"/>
    <property type="project" value="InterPro"/>
</dbReference>
<evidence type="ECO:0000313" key="4">
    <source>
        <dbReference type="Proteomes" id="UP001345219"/>
    </source>
</evidence>
<proteinExistence type="predicted"/>
<dbReference type="InterPro" id="IPR046960">
    <property type="entry name" value="PPR_At4g14850-like_plant"/>
</dbReference>
<organism evidence="3 4">
    <name type="scientific">Trapa incisa</name>
    <dbReference type="NCBI Taxonomy" id="236973"/>
    <lineage>
        <taxon>Eukaryota</taxon>
        <taxon>Viridiplantae</taxon>
        <taxon>Streptophyta</taxon>
        <taxon>Embryophyta</taxon>
        <taxon>Tracheophyta</taxon>
        <taxon>Spermatophyta</taxon>
        <taxon>Magnoliopsida</taxon>
        <taxon>eudicotyledons</taxon>
        <taxon>Gunneridae</taxon>
        <taxon>Pentapetalae</taxon>
        <taxon>rosids</taxon>
        <taxon>malvids</taxon>
        <taxon>Myrtales</taxon>
        <taxon>Lythraceae</taxon>
        <taxon>Trapa</taxon>
    </lineage>
</organism>
<dbReference type="EMBL" id="JAXIOK010000015">
    <property type="protein sequence ID" value="KAK4753581.1"/>
    <property type="molecule type" value="Genomic_DNA"/>
</dbReference>
<dbReference type="NCBIfam" id="TIGR00756">
    <property type="entry name" value="PPR"/>
    <property type="match status" value="1"/>
</dbReference>
<comment type="caution">
    <text evidence="3">The sequence shown here is derived from an EMBL/GenBank/DDBJ whole genome shotgun (WGS) entry which is preliminary data.</text>
</comment>
<name>A0AAN7JTS0_9MYRT</name>
<dbReference type="PROSITE" id="PS51375">
    <property type="entry name" value="PPR"/>
    <property type="match status" value="1"/>
</dbReference>
<sequence length="241" mass="27521">MALVASPYPPPHPLPHHVHGMPDSSPAYSHSRLLRHLEECTDISQLKRLHAHALRNVPLDSPRGLFLQSRILHFSASRCADLNYALRVFDQIETPNSFMWNTLIRAFAVSKDRKEEAISLFQTMMREGSASPDKHTFPFVLKACAYLFAMAEGQQVHAQLLKCGLDSDVYVNNSLIHFYGSCKKGNNHLISEAEVVLWFLLDKMKRSFAHNIWIKLQQVESGKHFILQAVEARNHHETFDP</sequence>
<dbReference type="PANTHER" id="PTHR47926:SF508">
    <property type="entry name" value="PENTATRICOPEPTIDE REPEAT-CONTAINING PROTEIN"/>
    <property type="match status" value="1"/>
</dbReference>
<dbReference type="GO" id="GO:0003723">
    <property type="term" value="F:RNA binding"/>
    <property type="evidence" value="ECO:0007669"/>
    <property type="project" value="InterPro"/>
</dbReference>
<dbReference type="Gene3D" id="1.25.40.10">
    <property type="entry name" value="Tetratricopeptide repeat domain"/>
    <property type="match status" value="1"/>
</dbReference>
<dbReference type="InterPro" id="IPR002885">
    <property type="entry name" value="PPR_rpt"/>
</dbReference>
<dbReference type="Proteomes" id="UP001345219">
    <property type="component" value="Chromosome 2"/>
</dbReference>
<evidence type="ECO:0000256" key="2">
    <source>
        <dbReference type="PROSITE-ProRule" id="PRU00708"/>
    </source>
</evidence>
<protein>
    <recommendedName>
        <fullName evidence="5">Pentatricopeptide repeat-containing protein</fullName>
    </recommendedName>
</protein>
<dbReference type="Pfam" id="PF13041">
    <property type="entry name" value="PPR_2"/>
    <property type="match status" value="1"/>
</dbReference>
<dbReference type="InterPro" id="IPR011990">
    <property type="entry name" value="TPR-like_helical_dom_sf"/>
</dbReference>
<evidence type="ECO:0000313" key="3">
    <source>
        <dbReference type="EMBL" id="KAK4753581.1"/>
    </source>
</evidence>
<reference evidence="3 4" key="1">
    <citation type="journal article" date="2023" name="Hortic Res">
        <title>Pangenome of water caltrop reveals structural variations and asymmetric subgenome divergence after allopolyploidization.</title>
        <authorList>
            <person name="Zhang X."/>
            <person name="Chen Y."/>
            <person name="Wang L."/>
            <person name="Yuan Y."/>
            <person name="Fang M."/>
            <person name="Shi L."/>
            <person name="Lu R."/>
            <person name="Comes H.P."/>
            <person name="Ma Y."/>
            <person name="Chen Y."/>
            <person name="Huang G."/>
            <person name="Zhou Y."/>
            <person name="Zheng Z."/>
            <person name="Qiu Y."/>
        </authorList>
    </citation>
    <scope>NUCLEOTIDE SEQUENCE [LARGE SCALE GENOMIC DNA]</scope>
    <source>
        <tissue evidence="3">Roots</tissue>
    </source>
</reference>
<dbReference type="FunFam" id="1.25.40.10:FF:000470">
    <property type="entry name" value="Pentatricopeptide repeat-containing protein At5g66520"/>
    <property type="match status" value="1"/>
</dbReference>
<evidence type="ECO:0008006" key="5">
    <source>
        <dbReference type="Google" id="ProtNLM"/>
    </source>
</evidence>
<dbReference type="PANTHER" id="PTHR47926">
    <property type="entry name" value="PENTATRICOPEPTIDE REPEAT-CONTAINING PROTEIN"/>
    <property type="match status" value="1"/>
</dbReference>
<evidence type="ECO:0000256" key="1">
    <source>
        <dbReference type="ARBA" id="ARBA00022737"/>
    </source>
</evidence>
<keyword evidence="4" id="KW-1185">Reference proteome</keyword>
<accession>A0AAN7JTS0</accession>
<gene>
    <name evidence="3" type="ORF">SAY87_001685</name>
</gene>
<dbReference type="AlphaFoldDB" id="A0AAN7JTS0"/>
<feature type="repeat" description="PPR" evidence="2">
    <location>
        <begin position="96"/>
        <end position="131"/>
    </location>
</feature>